<dbReference type="InterPro" id="IPR010930">
    <property type="entry name" value="Flg_bb/hook_C_dom"/>
</dbReference>
<sequence length="53" mass="5602">MQTALRSRVSAVSDVSVDKEMANVVALQNAYSANAKVISTVQTMFSALLSAIN</sequence>
<comment type="caution">
    <text evidence="3">The sequence shown here is derived from an EMBL/GenBank/DDBJ whole genome shotgun (WGS) entry which is preliminary data.</text>
</comment>
<evidence type="ECO:0000313" key="4">
    <source>
        <dbReference type="Proteomes" id="UP001524547"/>
    </source>
</evidence>
<dbReference type="InterPro" id="IPR002371">
    <property type="entry name" value="FlgK"/>
</dbReference>
<feature type="domain" description="Flagellar basal-body/hook protein C-terminal" evidence="2">
    <location>
        <begin position="12"/>
        <end position="50"/>
    </location>
</feature>
<gene>
    <name evidence="3" type="ORF">NFI88_00040</name>
</gene>
<evidence type="ECO:0000259" key="2">
    <source>
        <dbReference type="Pfam" id="PF06429"/>
    </source>
</evidence>
<organism evidence="3 4">
    <name type="scientific">Rhizosaccharibacter radicis</name>
    <dbReference type="NCBI Taxonomy" id="2782605"/>
    <lineage>
        <taxon>Bacteria</taxon>
        <taxon>Pseudomonadati</taxon>
        <taxon>Pseudomonadota</taxon>
        <taxon>Alphaproteobacteria</taxon>
        <taxon>Acetobacterales</taxon>
        <taxon>Acetobacteraceae</taxon>
        <taxon>Rhizosaccharibacter</taxon>
    </lineage>
</organism>
<evidence type="ECO:0000313" key="3">
    <source>
        <dbReference type="EMBL" id="MCQ8239230.1"/>
    </source>
</evidence>
<keyword evidence="4" id="KW-1185">Reference proteome</keyword>
<comment type="similarity">
    <text evidence="1">Belongs to the flagella basal body rod proteins family.</text>
</comment>
<dbReference type="PANTHER" id="PTHR30033">
    <property type="entry name" value="FLAGELLAR HOOK-ASSOCIATED PROTEIN 1"/>
    <property type="match status" value="1"/>
</dbReference>
<protein>
    <recommendedName>
        <fullName evidence="2">Flagellar basal-body/hook protein C-terminal domain-containing protein</fullName>
    </recommendedName>
</protein>
<evidence type="ECO:0000256" key="1">
    <source>
        <dbReference type="ARBA" id="ARBA00009677"/>
    </source>
</evidence>
<dbReference type="SUPFAM" id="SSF64518">
    <property type="entry name" value="Phase 1 flagellin"/>
    <property type="match status" value="1"/>
</dbReference>
<proteinExistence type="inferred from homology"/>
<dbReference type="Pfam" id="PF06429">
    <property type="entry name" value="Flg_bbr_C"/>
    <property type="match status" value="1"/>
</dbReference>
<accession>A0ABT1VSA0</accession>
<dbReference type="EMBL" id="JAMZEJ010000001">
    <property type="protein sequence ID" value="MCQ8239230.1"/>
    <property type="molecule type" value="Genomic_DNA"/>
</dbReference>
<name>A0ABT1VSA0_9PROT</name>
<dbReference type="PANTHER" id="PTHR30033:SF1">
    <property type="entry name" value="FLAGELLAR HOOK-ASSOCIATED PROTEIN 1"/>
    <property type="match status" value="1"/>
</dbReference>
<reference evidence="3 4" key="1">
    <citation type="submission" date="2022-06" db="EMBL/GenBank/DDBJ databases">
        <title>Rhizosaccharibacter gen. nov. sp. nov. KSS12, endophytic bacteria isolated from sugarcane.</title>
        <authorList>
            <person name="Pitiwittayakul N."/>
        </authorList>
    </citation>
    <scope>NUCLEOTIDE SEQUENCE [LARGE SCALE GENOMIC DNA]</scope>
    <source>
        <strain evidence="3 4">KSS12</strain>
    </source>
</reference>
<dbReference type="Proteomes" id="UP001524547">
    <property type="component" value="Unassembled WGS sequence"/>
</dbReference>